<dbReference type="OrthoDB" id="2290248at2759"/>
<evidence type="ECO:0000313" key="3">
    <source>
        <dbReference type="Proteomes" id="UP000077051"/>
    </source>
</evidence>
<evidence type="ECO:0000256" key="1">
    <source>
        <dbReference type="SAM" id="MobiDB-lite"/>
    </source>
</evidence>
<proteinExistence type="predicted"/>
<dbReference type="STRING" id="747725.A0A168JN16"/>
<reference evidence="2 3" key="1">
    <citation type="submission" date="2015-06" db="EMBL/GenBank/DDBJ databases">
        <title>Expansion of signal transduction pathways in fungi by whole-genome duplication.</title>
        <authorList>
            <consortium name="DOE Joint Genome Institute"/>
            <person name="Corrochano L.M."/>
            <person name="Kuo A."/>
            <person name="Marcet-Houben M."/>
            <person name="Polaino S."/>
            <person name="Salamov A."/>
            <person name="Villalobos J.M."/>
            <person name="Alvarez M.I."/>
            <person name="Avalos J."/>
            <person name="Benito E.P."/>
            <person name="Benoit I."/>
            <person name="Burger G."/>
            <person name="Camino L.P."/>
            <person name="Canovas D."/>
            <person name="Cerda-Olmedo E."/>
            <person name="Cheng J.-F."/>
            <person name="Dominguez A."/>
            <person name="Elias M."/>
            <person name="Eslava A.P."/>
            <person name="Glaser F."/>
            <person name="Grimwood J."/>
            <person name="Gutierrez G."/>
            <person name="Heitman J."/>
            <person name="Henrissat B."/>
            <person name="Iturriaga E.A."/>
            <person name="Lang B.F."/>
            <person name="Lavin J.L."/>
            <person name="Lee S."/>
            <person name="Li W."/>
            <person name="Lindquist E."/>
            <person name="Lopez-Garcia S."/>
            <person name="Luque E.M."/>
            <person name="Marcos A.T."/>
            <person name="Martin J."/>
            <person name="Mccluskey K."/>
            <person name="Medina H.R."/>
            <person name="Miralles-Duran A."/>
            <person name="Miyazaki A."/>
            <person name="Munoz-Torres E."/>
            <person name="Oguiza J.A."/>
            <person name="Ohm R."/>
            <person name="Olmedo M."/>
            <person name="Orejas M."/>
            <person name="Ortiz-Castellanos L."/>
            <person name="Pisabarro A.G."/>
            <person name="Rodriguez-Romero J."/>
            <person name="Ruiz-Herrera J."/>
            <person name="Ruiz-Vazquez R."/>
            <person name="Sanz C."/>
            <person name="Schackwitz W."/>
            <person name="Schmutz J."/>
            <person name="Shahriari M."/>
            <person name="Shelest E."/>
            <person name="Silva-Franco F."/>
            <person name="Soanes D."/>
            <person name="Syed K."/>
            <person name="Tagua V.G."/>
            <person name="Talbot N.J."/>
            <person name="Thon M."/>
            <person name="De Vries R.P."/>
            <person name="Wiebenga A."/>
            <person name="Yadav J.S."/>
            <person name="Braun E.L."/>
            <person name="Baker S."/>
            <person name="Garre V."/>
            <person name="Horwitz B."/>
            <person name="Torres-Martinez S."/>
            <person name="Idnurm A."/>
            <person name="Herrera-Estrella A."/>
            <person name="Gabaldon T."/>
            <person name="Grigoriev I.V."/>
        </authorList>
    </citation>
    <scope>NUCLEOTIDE SEQUENCE [LARGE SCALE GENOMIC DNA]</scope>
    <source>
        <strain evidence="2 3">CBS 277.49</strain>
    </source>
</reference>
<dbReference type="AlphaFoldDB" id="A0A168JN16"/>
<dbReference type="Proteomes" id="UP000077051">
    <property type="component" value="Unassembled WGS sequence"/>
</dbReference>
<keyword evidence="3" id="KW-1185">Reference proteome</keyword>
<dbReference type="EMBL" id="AMYB01000006">
    <property type="protein sequence ID" value="OAD01396.1"/>
    <property type="molecule type" value="Genomic_DNA"/>
</dbReference>
<evidence type="ECO:0000313" key="2">
    <source>
        <dbReference type="EMBL" id="OAD01396.1"/>
    </source>
</evidence>
<feature type="region of interest" description="Disordered" evidence="1">
    <location>
        <begin position="47"/>
        <end position="77"/>
    </location>
</feature>
<name>A0A168JN16_MUCCL</name>
<comment type="caution">
    <text evidence="2">The sequence shown here is derived from an EMBL/GenBank/DDBJ whole genome shotgun (WGS) entry which is preliminary data.</text>
</comment>
<feature type="compositionally biased region" description="Polar residues" evidence="1">
    <location>
        <begin position="47"/>
        <end position="66"/>
    </location>
</feature>
<dbReference type="VEuPathDB" id="FungiDB:MUCCIDRAFT_83142"/>
<organism evidence="2 3">
    <name type="scientific">Mucor lusitanicus CBS 277.49</name>
    <dbReference type="NCBI Taxonomy" id="747725"/>
    <lineage>
        <taxon>Eukaryota</taxon>
        <taxon>Fungi</taxon>
        <taxon>Fungi incertae sedis</taxon>
        <taxon>Mucoromycota</taxon>
        <taxon>Mucoromycotina</taxon>
        <taxon>Mucoromycetes</taxon>
        <taxon>Mucorales</taxon>
        <taxon>Mucorineae</taxon>
        <taxon>Mucoraceae</taxon>
        <taxon>Mucor</taxon>
    </lineage>
</organism>
<accession>A0A168JN16</accession>
<sequence length="260" mass="29819">MRRPRAVARSVLKHQLGMTSDKNPVSNVLHNYRQLMLQALSGPQTTAIYGRNSQGEATNDEYQQGGSDDEYRQGDSDGGGYVYEEFDGLDVDHNNIQMPDNGAPLPLLDPKNTELHGIFREENLAASSIQRLVEWHNRTYPYLEEHFKCYRLLIGSQLATLFTNSSFIKLLNNEELSIKNTFQGDTMQHLQNEEHLFEEKYDIGLSLYVDGFQSHKRGGTKLNLTMPQILNLPPEFRFNMDFLIDFAIVPNTKRLDSYLQ</sequence>
<gene>
    <name evidence="2" type="ORF">MUCCIDRAFT_83142</name>
</gene>
<protein>
    <submittedName>
        <fullName evidence="2">Uncharacterized protein</fullName>
    </submittedName>
</protein>